<name>A0AA86UQS0_9EUKA</name>
<dbReference type="AlphaFoldDB" id="A0AA86UQS0"/>
<keyword evidence="3" id="KW-1185">Reference proteome</keyword>
<reference evidence="2 3" key="2">
    <citation type="submission" date="2024-07" db="EMBL/GenBank/DDBJ databases">
        <authorList>
            <person name="Akdeniz Z."/>
        </authorList>
    </citation>
    <scope>NUCLEOTIDE SEQUENCE [LARGE SCALE GENOMIC DNA]</scope>
</reference>
<reference evidence="1" key="1">
    <citation type="submission" date="2023-06" db="EMBL/GenBank/DDBJ databases">
        <authorList>
            <person name="Kurt Z."/>
        </authorList>
    </citation>
    <scope>NUCLEOTIDE SEQUENCE</scope>
</reference>
<organism evidence="1">
    <name type="scientific">Hexamita inflata</name>
    <dbReference type="NCBI Taxonomy" id="28002"/>
    <lineage>
        <taxon>Eukaryota</taxon>
        <taxon>Metamonada</taxon>
        <taxon>Diplomonadida</taxon>
        <taxon>Hexamitidae</taxon>
        <taxon>Hexamitinae</taxon>
        <taxon>Hexamita</taxon>
    </lineage>
</organism>
<sequence>MILILSFQTLIKMKQDDIVSISKQLANQIDNSVQQFKQLLNQNTLSDYFEPTNQIIQVGSITKTNREKWNNMMNITQHSHEILLHYLLANKQFCFSKKLSDAQQRSEFNNRIVDTDNLDVTFEDDNCLDTSLLDEIKTAAYNSLFPESINQQRAQNSYQTILLSDLTRNRQYRFPASGNGFQNVNCIQDQFNELQQIIIGYSSYSEYQFTADQNNETQNYNRTIQYNNSIVFEDRCIGRSVRVFCEKQQHYLNQIPQILSGDQINEYISKSKLMQPNITQIIYSLDIISQELLAAKEKVQFHSNITAKTTFRPTEILIIADCVSTFQQRVILKYLNQNKQLFDTLQILNVNVNFQPLIATINKNCQSLDYFKQHPIFKQNNNLIKNGFKLVPAKMDELGQMSFSLCTLNGSFIICSQIPQKAFLLQPGAQVLLEKFGQVLITNRNNYLVHVDSFNQNVGLPLQNVCQDINQSILNIIQTNTTTNIRYNNTFICTGLLDNNLLYVLYLQLPASYTTVQPNTKTMPALQFTADKLCFNQSFQDEQCTNKLNIYFPENYIGNNKFAPADSIYMKGVKINSNSSKILANFLQNEYVFGKTVYPTYQNIFQEPVSSAAFFVFALAQQQSFDNLQQTYNFIKQRINDIFYVGRSVVPGIISIYPDNKLTSKTVKLITNISIDSIINNVISNSSIVIKEFECEFYTETGIIVDKCVYIGIPFTNFLGAQDFFVVRKAAAFQLFLQNDMELQLFKNNLNFYIASNSSDSLYYQQTQNSIRSVQLVLFEQGYGQCEYSEINNQIVHGYVKKPNLFKEQLISIDSNFYQIIQMNYSKSVLLVFNNNLMQQTSIICNQIKNQTIINDQNDNLINEWSQQFNDHPQKHGINIKILVIYSSILVLISLICA</sequence>
<evidence type="ECO:0000313" key="2">
    <source>
        <dbReference type="EMBL" id="CAL5995455.1"/>
    </source>
</evidence>
<evidence type="ECO:0000313" key="3">
    <source>
        <dbReference type="Proteomes" id="UP001642409"/>
    </source>
</evidence>
<evidence type="ECO:0000313" key="1">
    <source>
        <dbReference type="EMBL" id="CAI9960911.1"/>
    </source>
</evidence>
<protein>
    <submittedName>
        <fullName evidence="1">Uncharacterized protein</fullName>
    </submittedName>
</protein>
<dbReference type="Proteomes" id="UP001642409">
    <property type="component" value="Unassembled WGS sequence"/>
</dbReference>
<dbReference type="EMBL" id="CAXDID020000033">
    <property type="protein sequence ID" value="CAL5995455.1"/>
    <property type="molecule type" value="Genomic_DNA"/>
</dbReference>
<dbReference type="EMBL" id="CATOUU010000937">
    <property type="protein sequence ID" value="CAI9960911.1"/>
    <property type="molecule type" value="Genomic_DNA"/>
</dbReference>
<gene>
    <name evidence="2" type="ORF">HINF_LOCUS14040</name>
    <name evidence="1" type="ORF">HINF_LOCUS48556</name>
</gene>
<accession>A0AA86UQS0</accession>
<proteinExistence type="predicted"/>
<comment type="caution">
    <text evidence="1">The sequence shown here is derived from an EMBL/GenBank/DDBJ whole genome shotgun (WGS) entry which is preliminary data.</text>
</comment>